<accession>A0A1H8C7M9</accession>
<keyword evidence="1" id="KW-0732">Signal</keyword>
<feature type="signal peptide" evidence="1">
    <location>
        <begin position="1"/>
        <end position="20"/>
    </location>
</feature>
<dbReference type="OrthoDB" id="680656at2"/>
<dbReference type="Proteomes" id="UP000198984">
    <property type="component" value="Unassembled WGS sequence"/>
</dbReference>
<dbReference type="EMBL" id="FOBB01000007">
    <property type="protein sequence ID" value="SEM91083.1"/>
    <property type="molecule type" value="Genomic_DNA"/>
</dbReference>
<evidence type="ECO:0000256" key="1">
    <source>
        <dbReference type="SAM" id="SignalP"/>
    </source>
</evidence>
<evidence type="ECO:0000313" key="3">
    <source>
        <dbReference type="Proteomes" id="UP000198984"/>
    </source>
</evidence>
<reference evidence="2 3" key="1">
    <citation type="submission" date="2016-10" db="EMBL/GenBank/DDBJ databases">
        <authorList>
            <person name="de Groot N.N."/>
        </authorList>
    </citation>
    <scope>NUCLEOTIDE SEQUENCE [LARGE SCALE GENOMIC DNA]</scope>
    <source>
        <strain evidence="2 3">DSM 21039</strain>
    </source>
</reference>
<dbReference type="Pfam" id="PF05593">
    <property type="entry name" value="RHS_repeat"/>
    <property type="match status" value="1"/>
</dbReference>
<dbReference type="AlphaFoldDB" id="A0A1H8C7M9"/>
<sequence length="1072" mass="119899">MRSFISIMFVLLFLEASTHAQTQEQSQVKIKSIIPSTPNAAALGRFGDVPVGNYTGVPSVSIPIYNIKIKDFDLPISLAYHGGGIKVEDMASDVGLGWALSAGGTISVTVNGLQDWLFNGFVNLNGDPYKTLPDQPFTPVYDPNATDVPGGWSYLLAKNLADGVCDGEPDLYFFNFAGKSGQFFFDQKRQLHTIPVSNLKIELNGSNFIITDENGVKYSFYNTDVESTVLESTCNVAQPNASWMLSRIDLPDKNYIVFNYSTITYTYKVNLTEARNDIIPGNYGPGILECSNINKVTDCSGKKLNSITSSIGHNIVFTYSTSDRADLPGTKSLSKITVNFKGKLLNEYSLTQSYFNGSMPPSFSDDCRLKLERISDMAGAIHKFDYDTSLQLPNRLSYQQDHWGYWNGKVSNSTLLPIDFDHGFNSGADRSIDTSYAKIGVLKRITYPTGGYTDLEYEPNDYYFTGNNYSYVLRDQQLYQSSTIGQTVTQTFVIPAAPTETMTFKAYYNAGSGSILEPEPENPPLTVTLTGPASYYRTFYNSTSAAGIGLTDLAPGTYTMSITTNDTYSGGYLRITYYEKTTTVVNENRFLGGVRIKRTTTYPLMNGIPEVKRYVYRQFADATKSSGKINYEPIYVAGYTHTSYPPGSYSYADYWKQSTSSVMPLGSINGGSVAYTNVAVLNGENGEYGKSEFEYSFAPRNTINQWHPLVPSESKDWQNGLLLKQRDYRKETTGTFTLLKALTNYYSIRQDSEYWNYLYTPSSYQSNEYVRGWGLRMIYKHTERNTGGAGFIAAEFRFNDYHHTSKWQRLDSTTTVAYGDNGISQTVRQINYYDNPAHMLPSRQLTYNSKGQTVLVEERRPQDAISGLSASAKQGKDTLAARHIIAPVLERVITTNGIHAESTKTDFKYWSNNLALPEYVAKRYFTNAYSNRIQFINYDNTGNLLQQSKVNDMTETYLWGYGNTVPVVKIVGAVNYNTVYGLVSQAIIQDSTTTDSNMRIELDKIRTNAATAGALVTTYTYLKGVGITSETDPKGYTILYEYDAVGRLKVIKDKDGKILKQFDYQLQKPITQ</sequence>
<organism evidence="2 3">
    <name type="scientific">Chitinophaga rupis</name>
    <dbReference type="NCBI Taxonomy" id="573321"/>
    <lineage>
        <taxon>Bacteria</taxon>
        <taxon>Pseudomonadati</taxon>
        <taxon>Bacteroidota</taxon>
        <taxon>Chitinophagia</taxon>
        <taxon>Chitinophagales</taxon>
        <taxon>Chitinophagaceae</taxon>
        <taxon>Chitinophaga</taxon>
    </lineage>
</organism>
<evidence type="ECO:0000313" key="2">
    <source>
        <dbReference type="EMBL" id="SEM91083.1"/>
    </source>
</evidence>
<proteinExistence type="predicted"/>
<gene>
    <name evidence="2" type="ORF">SAMN04488505_10722</name>
</gene>
<feature type="chain" id="PRO_5011571021" evidence="1">
    <location>
        <begin position="21"/>
        <end position="1072"/>
    </location>
</feature>
<dbReference type="RefSeq" id="WP_089917903.1">
    <property type="nucleotide sequence ID" value="NZ_FOBB01000007.1"/>
</dbReference>
<dbReference type="STRING" id="573321.SAMN04488505_10722"/>
<name>A0A1H8C7M9_9BACT</name>
<keyword evidence="3" id="KW-1185">Reference proteome</keyword>
<dbReference type="InterPro" id="IPR031325">
    <property type="entry name" value="RHS_repeat"/>
</dbReference>
<protein>
    <submittedName>
        <fullName evidence="2">YD repeat-containing protein</fullName>
    </submittedName>
</protein>